<dbReference type="InterPro" id="IPR029787">
    <property type="entry name" value="Nucleotide_cyclase"/>
</dbReference>
<dbReference type="InterPro" id="IPR000160">
    <property type="entry name" value="GGDEF_dom"/>
</dbReference>
<accession>A0A286G034</accession>
<dbReference type="EMBL" id="OCNJ01000001">
    <property type="protein sequence ID" value="SOD88881.1"/>
    <property type="molecule type" value="Genomic_DNA"/>
</dbReference>
<dbReference type="AlphaFoldDB" id="A0A286G034"/>
<dbReference type="EC" id="2.7.7.65" evidence="1"/>
<dbReference type="NCBIfam" id="TIGR00254">
    <property type="entry name" value="GGDEF"/>
    <property type="match status" value="1"/>
</dbReference>
<dbReference type="FunFam" id="3.30.70.270:FF:000001">
    <property type="entry name" value="Diguanylate cyclase domain protein"/>
    <property type="match status" value="1"/>
</dbReference>
<dbReference type="Proteomes" id="UP000219621">
    <property type="component" value="Unassembled WGS sequence"/>
</dbReference>
<dbReference type="CDD" id="cd01949">
    <property type="entry name" value="GGDEF"/>
    <property type="match status" value="1"/>
</dbReference>
<dbReference type="GO" id="GO:0052621">
    <property type="term" value="F:diguanylate cyclase activity"/>
    <property type="evidence" value="ECO:0007669"/>
    <property type="project" value="UniProtKB-EC"/>
</dbReference>
<keyword evidence="3" id="KW-0175">Coiled coil</keyword>
<dbReference type="RefSeq" id="WP_141415037.1">
    <property type="nucleotide sequence ID" value="NZ_OCNJ01000001.1"/>
</dbReference>
<evidence type="ECO:0000313" key="5">
    <source>
        <dbReference type="EMBL" id="SOD88881.1"/>
    </source>
</evidence>
<reference evidence="6" key="1">
    <citation type="submission" date="2017-09" db="EMBL/GenBank/DDBJ databases">
        <authorList>
            <person name="Varghese N."/>
            <person name="Submissions S."/>
        </authorList>
    </citation>
    <scope>NUCLEOTIDE SEQUENCE [LARGE SCALE GENOMIC DNA]</scope>
    <source>
        <strain evidence="6">USBA 140</strain>
    </source>
</reference>
<dbReference type="GO" id="GO:0043709">
    <property type="term" value="P:cell adhesion involved in single-species biofilm formation"/>
    <property type="evidence" value="ECO:0007669"/>
    <property type="project" value="TreeGrafter"/>
</dbReference>
<sequence length="345" mass="37861">MQFAHTKERADALAAAALSRMATLAVAPTPNNYLLWYAYEADGLPDLRREVDRLLGDGTTFSPEVCEGLYQRHFTGQARRDGIDDASRKLEETIATVAYAVGTAEQGAADYGRTLQGLVERAGQPEQLNQTLASVLAETRRMAELNRALEQQLTDSRKEVSELRQNLTVMEEQASIDGLTGIANRRVFERILIESAAKAQTKGGFVSLLMIDIDHFKAFNDTHGHLLGDQVLKLVAKSMVDTVRPGDTAARYGGEEFAVILPSCTLTDARALADKIRLAVASRRIVNRRTNQDLGKVTLSIGVAEMALGEPLTGFVQRADEALYTAKRNGRNRVCTQAELERQIA</sequence>
<gene>
    <name evidence="5" type="ORF">SAMN05421508_10136</name>
</gene>
<dbReference type="SUPFAM" id="SSF55073">
    <property type="entry name" value="Nucleotide cyclase"/>
    <property type="match status" value="1"/>
</dbReference>
<dbReference type="PROSITE" id="PS50887">
    <property type="entry name" value="GGDEF"/>
    <property type="match status" value="1"/>
</dbReference>
<name>A0A286G034_9PROT</name>
<dbReference type="SMART" id="SM00267">
    <property type="entry name" value="GGDEF"/>
    <property type="match status" value="1"/>
</dbReference>
<feature type="domain" description="GGDEF" evidence="4">
    <location>
        <begin position="204"/>
        <end position="339"/>
    </location>
</feature>
<dbReference type="Pfam" id="PF00990">
    <property type="entry name" value="GGDEF"/>
    <property type="match status" value="1"/>
</dbReference>
<keyword evidence="6" id="KW-1185">Reference proteome</keyword>
<protein>
    <recommendedName>
        <fullName evidence="1">diguanylate cyclase</fullName>
        <ecNumber evidence="1">2.7.7.65</ecNumber>
    </recommendedName>
</protein>
<proteinExistence type="predicted"/>
<evidence type="ECO:0000259" key="4">
    <source>
        <dbReference type="PROSITE" id="PS50887"/>
    </source>
</evidence>
<evidence type="ECO:0000313" key="6">
    <source>
        <dbReference type="Proteomes" id="UP000219621"/>
    </source>
</evidence>
<evidence type="ECO:0000256" key="1">
    <source>
        <dbReference type="ARBA" id="ARBA00012528"/>
    </source>
</evidence>
<evidence type="ECO:0000256" key="2">
    <source>
        <dbReference type="ARBA" id="ARBA00034247"/>
    </source>
</evidence>
<dbReference type="OrthoDB" id="9812260at2"/>
<dbReference type="GO" id="GO:1902201">
    <property type="term" value="P:negative regulation of bacterial-type flagellum-dependent cell motility"/>
    <property type="evidence" value="ECO:0007669"/>
    <property type="project" value="TreeGrafter"/>
</dbReference>
<comment type="catalytic activity">
    <reaction evidence="2">
        <text>2 GTP = 3',3'-c-di-GMP + 2 diphosphate</text>
        <dbReference type="Rhea" id="RHEA:24898"/>
        <dbReference type="ChEBI" id="CHEBI:33019"/>
        <dbReference type="ChEBI" id="CHEBI:37565"/>
        <dbReference type="ChEBI" id="CHEBI:58805"/>
        <dbReference type="EC" id="2.7.7.65"/>
    </reaction>
</comment>
<dbReference type="InterPro" id="IPR050469">
    <property type="entry name" value="Diguanylate_Cyclase"/>
</dbReference>
<feature type="coiled-coil region" evidence="3">
    <location>
        <begin position="146"/>
        <end position="173"/>
    </location>
</feature>
<organism evidence="5 6">
    <name type="scientific">Caenispirillum bisanense</name>
    <dbReference type="NCBI Taxonomy" id="414052"/>
    <lineage>
        <taxon>Bacteria</taxon>
        <taxon>Pseudomonadati</taxon>
        <taxon>Pseudomonadota</taxon>
        <taxon>Alphaproteobacteria</taxon>
        <taxon>Rhodospirillales</taxon>
        <taxon>Novispirillaceae</taxon>
        <taxon>Caenispirillum</taxon>
    </lineage>
</organism>
<dbReference type="PANTHER" id="PTHR45138">
    <property type="entry name" value="REGULATORY COMPONENTS OF SENSORY TRANSDUCTION SYSTEM"/>
    <property type="match status" value="1"/>
</dbReference>
<dbReference type="PANTHER" id="PTHR45138:SF9">
    <property type="entry name" value="DIGUANYLATE CYCLASE DGCM-RELATED"/>
    <property type="match status" value="1"/>
</dbReference>
<dbReference type="GO" id="GO:0005886">
    <property type="term" value="C:plasma membrane"/>
    <property type="evidence" value="ECO:0007669"/>
    <property type="project" value="TreeGrafter"/>
</dbReference>
<dbReference type="InterPro" id="IPR043128">
    <property type="entry name" value="Rev_trsase/Diguanyl_cyclase"/>
</dbReference>
<evidence type="ECO:0000256" key="3">
    <source>
        <dbReference type="SAM" id="Coils"/>
    </source>
</evidence>
<dbReference type="Gene3D" id="3.30.70.270">
    <property type="match status" value="1"/>
</dbReference>